<feature type="domain" description="HTH gntR-type" evidence="4">
    <location>
        <begin position="10"/>
        <end position="78"/>
    </location>
</feature>
<accession>C6L9L3</accession>
<gene>
    <name evidence="5" type="ORF">BRYFOR_05303</name>
</gene>
<dbReference type="AlphaFoldDB" id="C6L9L3"/>
<dbReference type="eggNOG" id="COG1725">
    <property type="taxonomic scope" value="Bacteria"/>
</dbReference>
<dbReference type="InterPro" id="IPR000524">
    <property type="entry name" value="Tscrpt_reg_HTH_GntR"/>
</dbReference>
<dbReference type="GO" id="GO:0003700">
    <property type="term" value="F:DNA-binding transcription factor activity"/>
    <property type="evidence" value="ECO:0007669"/>
    <property type="project" value="InterPro"/>
</dbReference>
<keyword evidence="2" id="KW-0238">DNA-binding</keyword>
<organism evidence="5 6">
    <name type="scientific">Marvinbryantia formatexigens DSM 14469</name>
    <dbReference type="NCBI Taxonomy" id="478749"/>
    <lineage>
        <taxon>Bacteria</taxon>
        <taxon>Bacillati</taxon>
        <taxon>Bacillota</taxon>
        <taxon>Clostridia</taxon>
        <taxon>Lachnospirales</taxon>
        <taxon>Lachnospiraceae</taxon>
        <taxon>Marvinbryantia</taxon>
    </lineage>
</organism>
<dbReference type="EMBL" id="ACCL02000001">
    <property type="protein sequence ID" value="EET62952.1"/>
    <property type="molecule type" value="Genomic_DNA"/>
</dbReference>
<dbReference type="SMART" id="SM00345">
    <property type="entry name" value="HTH_GNTR"/>
    <property type="match status" value="1"/>
</dbReference>
<dbReference type="Gene3D" id="1.10.10.10">
    <property type="entry name" value="Winged helix-like DNA-binding domain superfamily/Winged helix DNA-binding domain"/>
    <property type="match status" value="1"/>
</dbReference>
<protein>
    <submittedName>
        <fullName evidence="5">Transcriptional regulator, GntR family</fullName>
    </submittedName>
</protein>
<comment type="caution">
    <text evidence="5">The sequence shown here is derived from an EMBL/GenBank/DDBJ whole genome shotgun (WGS) entry which is preliminary data.</text>
</comment>
<name>C6L9L3_9FIRM</name>
<dbReference type="InterPro" id="IPR036390">
    <property type="entry name" value="WH_DNA-bd_sf"/>
</dbReference>
<reference evidence="5" key="1">
    <citation type="submission" date="2009-07" db="EMBL/GenBank/DDBJ databases">
        <authorList>
            <person name="Weinstock G."/>
            <person name="Sodergren E."/>
            <person name="Clifton S."/>
            <person name="Fulton L."/>
            <person name="Fulton B."/>
            <person name="Courtney L."/>
            <person name="Fronick C."/>
            <person name="Harrison M."/>
            <person name="Strong C."/>
            <person name="Farmer C."/>
            <person name="Delahaunty K."/>
            <person name="Markovic C."/>
            <person name="Hall O."/>
            <person name="Minx P."/>
            <person name="Tomlinson C."/>
            <person name="Mitreva M."/>
            <person name="Nelson J."/>
            <person name="Hou S."/>
            <person name="Wollam A."/>
            <person name="Pepin K.H."/>
            <person name="Johnson M."/>
            <person name="Bhonagiri V."/>
            <person name="Nash W.E."/>
            <person name="Warren W."/>
            <person name="Chinwalla A."/>
            <person name="Mardis E.R."/>
            <person name="Wilson R.K."/>
        </authorList>
    </citation>
    <scope>NUCLEOTIDE SEQUENCE [LARGE SCALE GENOMIC DNA]</scope>
    <source>
        <strain evidence="5">DSM 14469</strain>
    </source>
</reference>
<evidence type="ECO:0000313" key="6">
    <source>
        <dbReference type="Proteomes" id="UP000005561"/>
    </source>
</evidence>
<evidence type="ECO:0000256" key="1">
    <source>
        <dbReference type="ARBA" id="ARBA00023015"/>
    </source>
</evidence>
<proteinExistence type="predicted"/>
<dbReference type="InterPro" id="IPR036388">
    <property type="entry name" value="WH-like_DNA-bd_sf"/>
</dbReference>
<dbReference type="SUPFAM" id="SSF46785">
    <property type="entry name" value="Winged helix' DNA-binding domain"/>
    <property type="match status" value="1"/>
</dbReference>
<dbReference type="PANTHER" id="PTHR38445:SF9">
    <property type="entry name" value="HTH-TYPE TRANSCRIPTIONAL REPRESSOR YTRA"/>
    <property type="match status" value="1"/>
</dbReference>
<dbReference type="RefSeq" id="WP_006860105.1">
    <property type="nucleotide sequence ID" value="NZ_ACCL02000001.1"/>
</dbReference>
<dbReference type="OrthoDB" id="9801546at2"/>
<keyword evidence="1" id="KW-0805">Transcription regulation</keyword>
<dbReference type="Proteomes" id="UP000005561">
    <property type="component" value="Unassembled WGS sequence"/>
</dbReference>
<evidence type="ECO:0000259" key="4">
    <source>
        <dbReference type="PROSITE" id="PS50949"/>
    </source>
</evidence>
<evidence type="ECO:0000256" key="3">
    <source>
        <dbReference type="ARBA" id="ARBA00023163"/>
    </source>
</evidence>
<keyword evidence="3" id="KW-0804">Transcription</keyword>
<dbReference type="GO" id="GO:0003677">
    <property type="term" value="F:DNA binding"/>
    <property type="evidence" value="ECO:0007669"/>
    <property type="project" value="UniProtKB-KW"/>
</dbReference>
<keyword evidence="6" id="KW-1185">Reference proteome</keyword>
<sequence length="121" mass="13989">MIIIDYKDRRPIYEQIVERFQMLIVKGVLEPDSQMPSVRKLATDLAINPNTIQKAYAILEQNGFIYPVKGKGNFVTGGAKLIEQKQEAHLENVRDVLRQAKEMGISRERLLEKLDEVYKED</sequence>
<dbReference type="Pfam" id="PF00392">
    <property type="entry name" value="GntR"/>
    <property type="match status" value="1"/>
</dbReference>
<dbReference type="PANTHER" id="PTHR38445">
    <property type="entry name" value="HTH-TYPE TRANSCRIPTIONAL REPRESSOR YTRA"/>
    <property type="match status" value="1"/>
</dbReference>
<dbReference type="STRING" id="168384.SAMN05660368_02778"/>
<dbReference type="CDD" id="cd07377">
    <property type="entry name" value="WHTH_GntR"/>
    <property type="match status" value="1"/>
</dbReference>
<dbReference type="PROSITE" id="PS50949">
    <property type="entry name" value="HTH_GNTR"/>
    <property type="match status" value="1"/>
</dbReference>
<evidence type="ECO:0000313" key="5">
    <source>
        <dbReference type="EMBL" id="EET62952.1"/>
    </source>
</evidence>
<evidence type="ECO:0000256" key="2">
    <source>
        <dbReference type="ARBA" id="ARBA00023125"/>
    </source>
</evidence>